<dbReference type="OrthoDB" id="10589751at2759"/>
<dbReference type="GO" id="GO:0015293">
    <property type="term" value="F:symporter activity"/>
    <property type="evidence" value="ECO:0007669"/>
    <property type="project" value="InterPro"/>
</dbReference>
<evidence type="ECO:0000313" key="5">
    <source>
        <dbReference type="EMBL" id="TNN41588.1"/>
    </source>
</evidence>
<proteinExistence type="predicted"/>
<evidence type="ECO:0000256" key="2">
    <source>
        <dbReference type="ARBA" id="ARBA00022989"/>
    </source>
</evidence>
<evidence type="ECO:0000256" key="4">
    <source>
        <dbReference type="SAM" id="Phobius"/>
    </source>
</evidence>
<evidence type="ECO:0000256" key="1">
    <source>
        <dbReference type="ARBA" id="ARBA00022692"/>
    </source>
</evidence>
<feature type="transmembrane region" description="Helical" evidence="4">
    <location>
        <begin position="68"/>
        <end position="88"/>
    </location>
</feature>
<dbReference type="Proteomes" id="UP000314294">
    <property type="component" value="Unassembled WGS sequence"/>
</dbReference>
<dbReference type="AlphaFoldDB" id="A0A4Z2FKC9"/>
<keyword evidence="2 4" id="KW-1133">Transmembrane helix</keyword>
<accession>A0A4Z2FKC9</accession>
<sequence length="135" mass="15333">MEYNVNEQELPRSFFGRVKRRGAWIRRTACRDKAITAVVLGFVVGFMLKFTVTLSGLHKYAIRYTGELLMGALHVLTTPLIITGVIAGKPQYNMHTAFIRNILVVWQVEAYSNKISLKGIILDEHQPLWTPLTTT</sequence>
<dbReference type="EMBL" id="SRLO01001095">
    <property type="protein sequence ID" value="TNN41588.1"/>
    <property type="molecule type" value="Genomic_DNA"/>
</dbReference>
<evidence type="ECO:0000313" key="6">
    <source>
        <dbReference type="Proteomes" id="UP000314294"/>
    </source>
</evidence>
<name>A0A4Z2FKC9_9TELE</name>
<evidence type="ECO:0000256" key="3">
    <source>
        <dbReference type="ARBA" id="ARBA00023136"/>
    </source>
</evidence>
<organism evidence="5 6">
    <name type="scientific">Liparis tanakae</name>
    <name type="common">Tanaka's snailfish</name>
    <dbReference type="NCBI Taxonomy" id="230148"/>
    <lineage>
        <taxon>Eukaryota</taxon>
        <taxon>Metazoa</taxon>
        <taxon>Chordata</taxon>
        <taxon>Craniata</taxon>
        <taxon>Vertebrata</taxon>
        <taxon>Euteleostomi</taxon>
        <taxon>Actinopterygii</taxon>
        <taxon>Neopterygii</taxon>
        <taxon>Teleostei</taxon>
        <taxon>Neoteleostei</taxon>
        <taxon>Acanthomorphata</taxon>
        <taxon>Eupercaria</taxon>
        <taxon>Perciformes</taxon>
        <taxon>Cottioidei</taxon>
        <taxon>Cottales</taxon>
        <taxon>Liparidae</taxon>
        <taxon>Liparis</taxon>
    </lineage>
</organism>
<feature type="transmembrane region" description="Helical" evidence="4">
    <location>
        <begin position="34"/>
        <end position="56"/>
    </location>
</feature>
<dbReference type="InterPro" id="IPR036458">
    <property type="entry name" value="Na:dicarbo_symporter_sf"/>
</dbReference>
<keyword evidence="3 4" id="KW-0472">Membrane</keyword>
<gene>
    <name evidence="5" type="ORF">EYF80_048231</name>
</gene>
<dbReference type="Gene3D" id="1.10.3860.10">
    <property type="entry name" value="Sodium:dicarboxylate symporter"/>
    <property type="match status" value="1"/>
</dbReference>
<keyword evidence="1 4" id="KW-0812">Transmembrane</keyword>
<comment type="caution">
    <text evidence="5">The sequence shown here is derived from an EMBL/GenBank/DDBJ whole genome shotgun (WGS) entry which is preliminary data.</text>
</comment>
<reference evidence="5 6" key="1">
    <citation type="submission" date="2019-03" db="EMBL/GenBank/DDBJ databases">
        <title>First draft genome of Liparis tanakae, snailfish: a comprehensive survey of snailfish specific genes.</title>
        <authorList>
            <person name="Kim W."/>
            <person name="Song I."/>
            <person name="Jeong J.-H."/>
            <person name="Kim D."/>
            <person name="Kim S."/>
            <person name="Ryu S."/>
            <person name="Song J.Y."/>
            <person name="Lee S.K."/>
        </authorList>
    </citation>
    <scope>NUCLEOTIDE SEQUENCE [LARGE SCALE GENOMIC DNA]</scope>
    <source>
        <tissue evidence="5">Muscle</tissue>
    </source>
</reference>
<protein>
    <submittedName>
        <fullName evidence="5">Uncharacterized protein</fullName>
    </submittedName>
</protein>
<dbReference type="GO" id="GO:0016020">
    <property type="term" value="C:membrane"/>
    <property type="evidence" value="ECO:0007669"/>
    <property type="project" value="InterPro"/>
</dbReference>
<keyword evidence="6" id="KW-1185">Reference proteome</keyword>